<feature type="compositionally biased region" description="Basic residues" evidence="1">
    <location>
        <begin position="104"/>
        <end position="113"/>
    </location>
</feature>
<dbReference type="AlphaFoldDB" id="A0A2D3V4K6"/>
<keyword evidence="3" id="KW-1185">Reference proteome</keyword>
<name>A0A2D3V4K6_9PEZI</name>
<proteinExistence type="predicted"/>
<dbReference type="OrthoDB" id="10319679at2759"/>
<gene>
    <name evidence="2" type="ORF">RCC_10956</name>
</gene>
<evidence type="ECO:0000313" key="3">
    <source>
        <dbReference type="Proteomes" id="UP000225277"/>
    </source>
</evidence>
<feature type="compositionally biased region" description="Low complexity" evidence="1">
    <location>
        <begin position="204"/>
        <end position="223"/>
    </location>
</feature>
<dbReference type="GeneID" id="35605991"/>
<dbReference type="RefSeq" id="XP_023631950.1">
    <property type="nucleotide sequence ID" value="XM_023776182.1"/>
</dbReference>
<dbReference type="EMBL" id="FJUY01000025">
    <property type="protein sequence ID" value="CZT25227.1"/>
    <property type="molecule type" value="Genomic_DNA"/>
</dbReference>
<feature type="compositionally biased region" description="Pro residues" evidence="1">
    <location>
        <begin position="159"/>
        <end position="170"/>
    </location>
</feature>
<evidence type="ECO:0000256" key="1">
    <source>
        <dbReference type="SAM" id="MobiDB-lite"/>
    </source>
</evidence>
<protein>
    <submittedName>
        <fullName evidence="2">Uncharacterized protein</fullName>
    </submittedName>
</protein>
<feature type="compositionally biased region" description="Polar residues" evidence="1">
    <location>
        <begin position="114"/>
        <end position="152"/>
    </location>
</feature>
<feature type="compositionally biased region" description="Basic and acidic residues" evidence="1">
    <location>
        <begin position="15"/>
        <end position="29"/>
    </location>
</feature>
<feature type="region of interest" description="Disordered" evidence="1">
    <location>
        <begin position="1"/>
        <end position="231"/>
    </location>
</feature>
<reference evidence="2 3" key="1">
    <citation type="submission" date="2016-03" db="EMBL/GenBank/DDBJ databases">
        <authorList>
            <person name="Ploux O."/>
        </authorList>
    </citation>
    <scope>NUCLEOTIDE SEQUENCE [LARGE SCALE GENOMIC DNA]</scope>
    <source>
        <strain evidence="2 3">URUG2</strain>
    </source>
</reference>
<sequence length="314" mass="35220">MSSYGLRQSPKPSKRSVEAGEKPLRGAKVERKRKRKVEIPDEEEALKAVSRGVESKGLAKENNTTTNNKSKDNLPRIVQAETARPEKRRKIKAKQSDEAPKALTVRRSKRTQKPQKQPDNTTIPDNNTSTSIIKPPQKLSTSNPKIQHSLIQSPRPPHKQPPPPNPPPRPTQKNPPIKPINLPSLRSLATIRGPQITPNGLGIDLSPSTLPSPETPPSSSDTLPPDPYDFPTKTHVARLEKKKARGLVVRNYSPFDIVSGGKPPEISEREEKFWDEQPQHVEPWIHEELPDQYGRLWRCVKMVGEEIFGGFWVG</sequence>
<organism evidence="2 3">
    <name type="scientific">Ramularia collo-cygni</name>
    <dbReference type="NCBI Taxonomy" id="112498"/>
    <lineage>
        <taxon>Eukaryota</taxon>
        <taxon>Fungi</taxon>
        <taxon>Dikarya</taxon>
        <taxon>Ascomycota</taxon>
        <taxon>Pezizomycotina</taxon>
        <taxon>Dothideomycetes</taxon>
        <taxon>Dothideomycetidae</taxon>
        <taxon>Mycosphaerellales</taxon>
        <taxon>Mycosphaerellaceae</taxon>
        <taxon>Ramularia</taxon>
    </lineage>
</organism>
<evidence type="ECO:0000313" key="2">
    <source>
        <dbReference type="EMBL" id="CZT25227.1"/>
    </source>
</evidence>
<dbReference type="Proteomes" id="UP000225277">
    <property type="component" value="Unassembled WGS sequence"/>
</dbReference>
<accession>A0A2D3V4K6</accession>